<evidence type="ECO:0000313" key="2">
    <source>
        <dbReference type="EMBL" id="KAH3716089.1"/>
    </source>
</evidence>
<evidence type="ECO:0000313" key="3">
    <source>
        <dbReference type="Proteomes" id="UP000828390"/>
    </source>
</evidence>
<evidence type="ECO:0000256" key="1">
    <source>
        <dbReference type="SAM" id="MobiDB-lite"/>
    </source>
</evidence>
<reference evidence="2" key="1">
    <citation type="journal article" date="2019" name="bioRxiv">
        <title>The Genome of the Zebra Mussel, Dreissena polymorpha: A Resource for Invasive Species Research.</title>
        <authorList>
            <person name="McCartney M.A."/>
            <person name="Auch B."/>
            <person name="Kono T."/>
            <person name="Mallez S."/>
            <person name="Zhang Y."/>
            <person name="Obille A."/>
            <person name="Becker A."/>
            <person name="Abrahante J.E."/>
            <person name="Garbe J."/>
            <person name="Badalamenti J.P."/>
            <person name="Herman A."/>
            <person name="Mangelson H."/>
            <person name="Liachko I."/>
            <person name="Sullivan S."/>
            <person name="Sone E.D."/>
            <person name="Koren S."/>
            <person name="Silverstein K.A.T."/>
            <person name="Beckman K.B."/>
            <person name="Gohl D.M."/>
        </authorList>
    </citation>
    <scope>NUCLEOTIDE SEQUENCE</scope>
    <source>
        <strain evidence="2">Duluth1</strain>
        <tissue evidence="2">Whole animal</tissue>
    </source>
</reference>
<protein>
    <submittedName>
        <fullName evidence="2">Uncharacterized protein</fullName>
    </submittedName>
</protein>
<gene>
    <name evidence="2" type="ORF">DPMN_058805</name>
</gene>
<proteinExistence type="predicted"/>
<reference evidence="2" key="2">
    <citation type="submission" date="2020-11" db="EMBL/GenBank/DDBJ databases">
        <authorList>
            <person name="McCartney M.A."/>
            <person name="Auch B."/>
            <person name="Kono T."/>
            <person name="Mallez S."/>
            <person name="Becker A."/>
            <person name="Gohl D.M."/>
            <person name="Silverstein K.A.T."/>
            <person name="Koren S."/>
            <person name="Bechman K.B."/>
            <person name="Herman A."/>
            <person name="Abrahante J.E."/>
            <person name="Garbe J."/>
        </authorList>
    </citation>
    <scope>NUCLEOTIDE SEQUENCE</scope>
    <source>
        <strain evidence="2">Duluth1</strain>
        <tissue evidence="2">Whole animal</tissue>
    </source>
</reference>
<keyword evidence="3" id="KW-1185">Reference proteome</keyword>
<dbReference type="AlphaFoldDB" id="A0A9D4HFW4"/>
<feature type="region of interest" description="Disordered" evidence="1">
    <location>
        <begin position="1"/>
        <end position="23"/>
    </location>
</feature>
<organism evidence="2 3">
    <name type="scientific">Dreissena polymorpha</name>
    <name type="common">Zebra mussel</name>
    <name type="synonym">Mytilus polymorpha</name>
    <dbReference type="NCBI Taxonomy" id="45954"/>
    <lineage>
        <taxon>Eukaryota</taxon>
        <taxon>Metazoa</taxon>
        <taxon>Spiralia</taxon>
        <taxon>Lophotrochozoa</taxon>
        <taxon>Mollusca</taxon>
        <taxon>Bivalvia</taxon>
        <taxon>Autobranchia</taxon>
        <taxon>Heteroconchia</taxon>
        <taxon>Euheterodonta</taxon>
        <taxon>Imparidentia</taxon>
        <taxon>Neoheterodontei</taxon>
        <taxon>Myida</taxon>
        <taxon>Dreissenoidea</taxon>
        <taxon>Dreissenidae</taxon>
        <taxon>Dreissena</taxon>
    </lineage>
</organism>
<dbReference type="EMBL" id="JAIWYP010000013">
    <property type="protein sequence ID" value="KAH3716089.1"/>
    <property type="molecule type" value="Genomic_DNA"/>
</dbReference>
<dbReference type="Proteomes" id="UP000828390">
    <property type="component" value="Unassembled WGS sequence"/>
</dbReference>
<accession>A0A9D4HFW4</accession>
<name>A0A9D4HFW4_DREPO</name>
<sequence length="137" mass="14888">MATNTSPANIPSAASPTLHGTPIVTGTFMPPHLQFLAKQTPTQPSYMPWGAVSPVATMNGQPTPAPPGIVNNDLIAMLIKRLDSMDCKLATLDSIQTTDNSLKCRLQTMEQTINDPQIKVRDLEKKHVNLTPKQCQI</sequence>
<comment type="caution">
    <text evidence="2">The sequence shown here is derived from an EMBL/GenBank/DDBJ whole genome shotgun (WGS) entry which is preliminary data.</text>
</comment>
<feature type="compositionally biased region" description="Polar residues" evidence="1">
    <location>
        <begin position="1"/>
        <end position="15"/>
    </location>
</feature>